<organism evidence="1 2">
    <name type="scientific">Clarias magur</name>
    <name type="common">Asian catfish</name>
    <name type="synonym">Macropteronotus magur</name>
    <dbReference type="NCBI Taxonomy" id="1594786"/>
    <lineage>
        <taxon>Eukaryota</taxon>
        <taxon>Metazoa</taxon>
        <taxon>Chordata</taxon>
        <taxon>Craniata</taxon>
        <taxon>Vertebrata</taxon>
        <taxon>Euteleostomi</taxon>
        <taxon>Actinopterygii</taxon>
        <taxon>Neopterygii</taxon>
        <taxon>Teleostei</taxon>
        <taxon>Ostariophysi</taxon>
        <taxon>Siluriformes</taxon>
        <taxon>Clariidae</taxon>
        <taxon>Clarias</taxon>
    </lineage>
</organism>
<evidence type="ECO:0000313" key="1">
    <source>
        <dbReference type="EMBL" id="KAF5908252.1"/>
    </source>
</evidence>
<keyword evidence="2" id="KW-1185">Reference proteome</keyword>
<gene>
    <name evidence="1" type="ORF">DAT39_001985</name>
</gene>
<dbReference type="AlphaFoldDB" id="A0A8J4X8D2"/>
<accession>A0A8J4X8D2</accession>
<protein>
    <submittedName>
        <fullName evidence="1">Uncharacterized protein</fullName>
    </submittedName>
</protein>
<sequence length="104" mass="12222">MSSDYNNNSSNHNHSIRNTCAFFNTSDDYKSYCNSTNHNRNGFYINSGNIKHNITCAFNDRADHYKIYCNFLNHNRKEFYNVSGNTKHNITSSFNHRADHYKIV</sequence>
<comment type="caution">
    <text evidence="1">The sequence shown here is derived from an EMBL/GenBank/DDBJ whole genome shotgun (WGS) entry which is preliminary data.</text>
</comment>
<evidence type="ECO:0000313" key="2">
    <source>
        <dbReference type="Proteomes" id="UP000727407"/>
    </source>
</evidence>
<feature type="non-terminal residue" evidence="1">
    <location>
        <position position="104"/>
    </location>
</feature>
<dbReference type="Proteomes" id="UP000727407">
    <property type="component" value="Unassembled WGS sequence"/>
</dbReference>
<reference evidence="1" key="1">
    <citation type="submission" date="2020-07" db="EMBL/GenBank/DDBJ databases">
        <title>Clarias magur genome sequencing, assembly and annotation.</title>
        <authorList>
            <person name="Kushwaha B."/>
            <person name="Kumar R."/>
            <person name="Das P."/>
            <person name="Joshi C.G."/>
            <person name="Kumar D."/>
            <person name="Nagpure N.S."/>
            <person name="Pandey M."/>
            <person name="Agarwal S."/>
            <person name="Srivastava S."/>
            <person name="Singh M."/>
            <person name="Sahoo L."/>
            <person name="Jayasankar P."/>
            <person name="Meher P.K."/>
            <person name="Koringa P.G."/>
            <person name="Iquebal M.A."/>
            <person name="Das S.P."/>
            <person name="Bit A."/>
            <person name="Patnaik S."/>
            <person name="Patel N."/>
            <person name="Shah T.M."/>
            <person name="Hinsu A."/>
            <person name="Jena J.K."/>
        </authorList>
    </citation>
    <scope>NUCLEOTIDE SEQUENCE</scope>
    <source>
        <strain evidence="1">CIFAMagur01</strain>
        <tissue evidence="1">Testis</tissue>
    </source>
</reference>
<dbReference type="EMBL" id="QNUK01000014">
    <property type="protein sequence ID" value="KAF5908252.1"/>
    <property type="molecule type" value="Genomic_DNA"/>
</dbReference>
<name>A0A8J4X8D2_CLAMG</name>
<proteinExistence type="predicted"/>